<keyword evidence="3" id="KW-0804">Transcription</keyword>
<evidence type="ECO:0000259" key="4">
    <source>
        <dbReference type="PROSITE" id="PS50949"/>
    </source>
</evidence>
<reference evidence="5 6" key="1">
    <citation type="submission" date="2020-07" db="EMBL/GenBank/DDBJ databases">
        <authorList>
            <person name="Feng H."/>
        </authorList>
    </citation>
    <scope>NUCLEOTIDE SEQUENCE [LARGE SCALE GENOMIC DNA]</scope>
    <source>
        <strain evidence="6">s-11</strain>
    </source>
</reference>
<proteinExistence type="predicted"/>
<name>A0A7W1XDC5_9BACL</name>
<sequence>MNAKMKTILQFKIRKTYEEVADYIKEQIMNGVYKPGDRLPSFREFSELLGVGQSTIREAISSLKTMGLVTIRHGEGTFVTRFNPEDVLSGFEMIHPVTEQDVMSLLEARKIIETGIVQLASERRSDEDLKRIEEALNEMEDTVAKGDLGDKADLKFHYEIARACHNPVLEFMMQSISETMGKTLKASREKMFQTKGYPEQLLAEHKDIFKAIANKNSKKAEEAMLYHLLGVEKELLD</sequence>
<keyword evidence="2" id="KW-0238">DNA-binding</keyword>
<dbReference type="SUPFAM" id="SSF48008">
    <property type="entry name" value="GntR ligand-binding domain-like"/>
    <property type="match status" value="1"/>
</dbReference>
<dbReference type="RefSeq" id="WP_160173779.1">
    <property type="nucleotide sequence ID" value="NZ_JACEIP010000042.1"/>
</dbReference>
<dbReference type="GO" id="GO:0003700">
    <property type="term" value="F:DNA-binding transcription factor activity"/>
    <property type="evidence" value="ECO:0007669"/>
    <property type="project" value="InterPro"/>
</dbReference>
<dbReference type="InterPro" id="IPR008920">
    <property type="entry name" value="TF_FadR/GntR_C"/>
</dbReference>
<accession>A0A7W1XDC5</accession>
<dbReference type="InterPro" id="IPR036390">
    <property type="entry name" value="WH_DNA-bd_sf"/>
</dbReference>
<dbReference type="Pfam" id="PF07729">
    <property type="entry name" value="FCD"/>
    <property type="match status" value="1"/>
</dbReference>
<dbReference type="Proteomes" id="UP000530514">
    <property type="component" value="Unassembled WGS sequence"/>
</dbReference>
<evidence type="ECO:0000313" key="6">
    <source>
        <dbReference type="Proteomes" id="UP000530514"/>
    </source>
</evidence>
<evidence type="ECO:0000256" key="1">
    <source>
        <dbReference type="ARBA" id="ARBA00023015"/>
    </source>
</evidence>
<dbReference type="SUPFAM" id="SSF46785">
    <property type="entry name" value="Winged helix' DNA-binding domain"/>
    <property type="match status" value="1"/>
</dbReference>
<dbReference type="PANTHER" id="PTHR43537">
    <property type="entry name" value="TRANSCRIPTIONAL REGULATOR, GNTR FAMILY"/>
    <property type="match status" value="1"/>
</dbReference>
<dbReference type="PROSITE" id="PS50949">
    <property type="entry name" value="HTH_GNTR"/>
    <property type="match status" value="1"/>
</dbReference>
<dbReference type="SMART" id="SM00345">
    <property type="entry name" value="HTH_GNTR"/>
    <property type="match status" value="1"/>
</dbReference>
<evidence type="ECO:0000256" key="3">
    <source>
        <dbReference type="ARBA" id="ARBA00023163"/>
    </source>
</evidence>
<dbReference type="InterPro" id="IPR000524">
    <property type="entry name" value="Tscrpt_reg_HTH_GntR"/>
</dbReference>
<dbReference type="Gene3D" id="1.10.10.10">
    <property type="entry name" value="Winged helix-like DNA-binding domain superfamily/Winged helix DNA-binding domain"/>
    <property type="match status" value="1"/>
</dbReference>
<dbReference type="Gene3D" id="1.20.120.530">
    <property type="entry name" value="GntR ligand-binding domain-like"/>
    <property type="match status" value="1"/>
</dbReference>
<dbReference type="Pfam" id="PF00392">
    <property type="entry name" value="GntR"/>
    <property type="match status" value="1"/>
</dbReference>
<protein>
    <submittedName>
        <fullName evidence="5">FadR family transcriptional regulator</fullName>
    </submittedName>
</protein>
<dbReference type="EMBL" id="JACEIP010000042">
    <property type="protein sequence ID" value="MBA4544477.1"/>
    <property type="molecule type" value="Genomic_DNA"/>
</dbReference>
<dbReference type="AlphaFoldDB" id="A0A7W1XDC5"/>
<dbReference type="SMART" id="SM00895">
    <property type="entry name" value="FCD"/>
    <property type="match status" value="1"/>
</dbReference>
<keyword evidence="6" id="KW-1185">Reference proteome</keyword>
<gene>
    <name evidence="5" type="ORF">H1164_16715</name>
</gene>
<evidence type="ECO:0000313" key="5">
    <source>
        <dbReference type="EMBL" id="MBA4544477.1"/>
    </source>
</evidence>
<dbReference type="CDD" id="cd07377">
    <property type="entry name" value="WHTH_GntR"/>
    <property type="match status" value="1"/>
</dbReference>
<comment type="caution">
    <text evidence="5">The sequence shown here is derived from an EMBL/GenBank/DDBJ whole genome shotgun (WGS) entry which is preliminary data.</text>
</comment>
<dbReference type="PRINTS" id="PR00035">
    <property type="entry name" value="HTHGNTR"/>
</dbReference>
<keyword evidence="1" id="KW-0805">Transcription regulation</keyword>
<dbReference type="GO" id="GO:0003677">
    <property type="term" value="F:DNA binding"/>
    <property type="evidence" value="ECO:0007669"/>
    <property type="project" value="UniProtKB-KW"/>
</dbReference>
<dbReference type="PANTHER" id="PTHR43537:SF5">
    <property type="entry name" value="UXU OPERON TRANSCRIPTIONAL REGULATOR"/>
    <property type="match status" value="1"/>
</dbReference>
<feature type="domain" description="HTH gntR-type" evidence="4">
    <location>
        <begin position="14"/>
        <end position="82"/>
    </location>
</feature>
<dbReference type="InterPro" id="IPR011711">
    <property type="entry name" value="GntR_C"/>
</dbReference>
<evidence type="ECO:0000256" key="2">
    <source>
        <dbReference type="ARBA" id="ARBA00023125"/>
    </source>
</evidence>
<dbReference type="OrthoDB" id="214086at2"/>
<organism evidence="5 6">
    <name type="scientific">Thermoactinomyces daqus</name>
    <dbReference type="NCBI Taxonomy" id="1329516"/>
    <lineage>
        <taxon>Bacteria</taxon>
        <taxon>Bacillati</taxon>
        <taxon>Bacillota</taxon>
        <taxon>Bacilli</taxon>
        <taxon>Bacillales</taxon>
        <taxon>Thermoactinomycetaceae</taxon>
        <taxon>Thermoactinomyces</taxon>
    </lineage>
</organism>
<dbReference type="InterPro" id="IPR036388">
    <property type="entry name" value="WH-like_DNA-bd_sf"/>
</dbReference>